<dbReference type="EMBL" id="CP013928">
    <property type="protein sequence ID" value="AMJ78327.1"/>
    <property type="molecule type" value="Genomic_DNA"/>
</dbReference>
<evidence type="ECO:0000313" key="2">
    <source>
        <dbReference type="Proteomes" id="UP000061468"/>
    </source>
</evidence>
<name>A0AAC8XJ96_9ALTE</name>
<protein>
    <submittedName>
        <fullName evidence="1">Uncharacterized protein</fullName>
    </submittedName>
</protein>
<gene>
    <name evidence="1" type="ORF">AV942_08505</name>
</gene>
<dbReference type="RefSeq" id="WP_015066962.1">
    <property type="nucleotide sequence ID" value="NZ_CP013928.1"/>
</dbReference>
<accession>A0AAC8XJ96</accession>
<sequence length="67" mass="7610">MSSQFEKEFEVFLTASELTNLNRIFNIIGEEALKANYFTKADIADVYSVLEKVRIAKDEAECDEVTA</sequence>
<organism evidence="1 2">
    <name type="scientific">Alteromonas mediterranea</name>
    <dbReference type="NCBI Taxonomy" id="314275"/>
    <lineage>
        <taxon>Bacteria</taxon>
        <taxon>Pseudomonadati</taxon>
        <taxon>Pseudomonadota</taxon>
        <taxon>Gammaproteobacteria</taxon>
        <taxon>Alteromonadales</taxon>
        <taxon>Alteromonadaceae</taxon>
        <taxon>Alteromonas/Salinimonas group</taxon>
        <taxon>Alteromonas</taxon>
    </lineage>
</organism>
<proteinExistence type="predicted"/>
<dbReference type="AlphaFoldDB" id="A0AAC8XJ96"/>
<evidence type="ECO:0000313" key="1">
    <source>
        <dbReference type="EMBL" id="AMJ78327.1"/>
    </source>
</evidence>
<reference evidence="1 2" key="1">
    <citation type="submission" date="2015-12" db="EMBL/GenBank/DDBJ databases">
        <title>Intraspecies pangenome expansion in the marine bacterium Alteromonas.</title>
        <authorList>
            <person name="Lopez-Perez M."/>
            <person name="Rodriguez-Valera F."/>
        </authorList>
    </citation>
    <scope>NUCLEOTIDE SEQUENCE [LARGE SCALE GENOMIC DNA]</scope>
    <source>
        <strain evidence="1 2">UM8</strain>
    </source>
</reference>
<dbReference type="Proteomes" id="UP000061468">
    <property type="component" value="Chromosome"/>
</dbReference>